<dbReference type="Pfam" id="PF01243">
    <property type="entry name" value="PNPOx_N"/>
    <property type="match status" value="1"/>
</dbReference>
<dbReference type="InterPro" id="IPR019967">
    <property type="entry name" value="F420-dep_enz_PPOX_Rv0121"/>
</dbReference>
<gene>
    <name evidence="4" type="ORF">C477_06901</name>
</gene>
<dbReference type="Gene3D" id="2.30.110.10">
    <property type="entry name" value="Electron Transport, Fmn-binding Protein, Chain A"/>
    <property type="match status" value="1"/>
</dbReference>
<dbReference type="AlphaFoldDB" id="M0CA13"/>
<evidence type="ECO:0000313" key="4">
    <source>
        <dbReference type="EMBL" id="ELZ20126.1"/>
    </source>
</evidence>
<keyword evidence="5" id="KW-1185">Reference proteome</keyword>
<dbReference type="eggNOG" id="arCOG00516">
    <property type="taxonomic scope" value="Archaea"/>
</dbReference>
<dbReference type="EMBL" id="AOIS01000027">
    <property type="protein sequence ID" value="ELZ20126.1"/>
    <property type="molecule type" value="Genomic_DNA"/>
</dbReference>
<dbReference type="InterPro" id="IPR012349">
    <property type="entry name" value="Split_barrel_FMN-bd"/>
</dbReference>
<protein>
    <submittedName>
        <fullName evidence="4">PPOX class F420-dependent enzyme</fullName>
    </submittedName>
</protein>
<dbReference type="GO" id="GO:0005829">
    <property type="term" value="C:cytosol"/>
    <property type="evidence" value="ECO:0007669"/>
    <property type="project" value="TreeGrafter"/>
</dbReference>
<proteinExistence type="predicted"/>
<dbReference type="GO" id="GO:0016627">
    <property type="term" value="F:oxidoreductase activity, acting on the CH-CH group of donors"/>
    <property type="evidence" value="ECO:0007669"/>
    <property type="project" value="TreeGrafter"/>
</dbReference>
<dbReference type="Proteomes" id="UP000011657">
    <property type="component" value="Unassembled WGS sequence"/>
</dbReference>
<dbReference type="PANTHER" id="PTHR35176">
    <property type="entry name" value="HEME OXYGENASE HI_0854-RELATED"/>
    <property type="match status" value="1"/>
</dbReference>
<keyword evidence="1" id="KW-0560">Oxidoreductase</keyword>
<organism evidence="4 5">
    <name type="scientific">Haloterrigena salina JCM 13891</name>
    <dbReference type="NCBI Taxonomy" id="1227488"/>
    <lineage>
        <taxon>Archaea</taxon>
        <taxon>Methanobacteriati</taxon>
        <taxon>Methanobacteriota</taxon>
        <taxon>Stenosarchaea group</taxon>
        <taxon>Halobacteria</taxon>
        <taxon>Halobacteriales</taxon>
        <taxon>Natrialbaceae</taxon>
        <taxon>Haloterrigena</taxon>
    </lineage>
</organism>
<dbReference type="PATRIC" id="fig|1227488.3.peg.1352"/>
<feature type="region of interest" description="Disordered" evidence="2">
    <location>
        <begin position="169"/>
        <end position="188"/>
    </location>
</feature>
<sequence>MTPEERAVLERARVATLATADGDGRPHAVPICYAVLDREDAGGDSTSDSGHDLRLVSAIDEKPKSTRDLRRVRDVRANPHATVLVDYYSEDWSRLAWVQVRGRARVVPPDGDAEAGDAERRTDASSHDAAVAALESKYDQYAGHDLSERAVIEIRVVRTLSWGALEEYAEGGEDAADGRSAAEDYDAE</sequence>
<feature type="region of interest" description="Disordered" evidence="2">
    <location>
        <begin position="107"/>
        <end position="126"/>
    </location>
</feature>
<dbReference type="PANTHER" id="PTHR35176:SF6">
    <property type="entry name" value="HEME OXYGENASE HI_0854-RELATED"/>
    <property type="match status" value="1"/>
</dbReference>
<dbReference type="InterPro" id="IPR011576">
    <property type="entry name" value="Pyridox_Oxase_N"/>
</dbReference>
<comment type="caution">
    <text evidence="4">The sequence shown here is derived from an EMBL/GenBank/DDBJ whole genome shotgun (WGS) entry which is preliminary data.</text>
</comment>
<reference evidence="4 5" key="1">
    <citation type="journal article" date="2014" name="PLoS Genet.">
        <title>Phylogenetically driven sequencing of extremely halophilic archaea reveals strategies for static and dynamic osmo-response.</title>
        <authorList>
            <person name="Becker E.A."/>
            <person name="Seitzer P.M."/>
            <person name="Tritt A."/>
            <person name="Larsen D."/>
            <person name="Krusor M."/>
            <person name="Yao A.I."/>
            <person name="Wu D."/>
            <person name="Madern D."/>
            <person name="Eisen J.A."/>
            <person name="Darling A.E."/>
            <person name="Facciotti M.T."/>
        </authorList>
    </citation>
    <scope>NUCLEOTIDE SEQUENCE [LARGE SCALE GENOMIC DNA]</scope>
    <source>
        <strain evidence="4 5">JCM 13891</strain>
    </source>
</reference>
<dbReference type="GO" id="GO:0070967">
    <property type="term" value="F:coenzyme F420 binding"/>
    <property type="evidence" value="ECO:0007669"/>
    <property type="project" value="TreeGrafter"/>
</dbReference>
<dbReference type="NCBIfam" id="TIGR03668">
    <property type="entry name" value="Rv0121_F420"/>
    <property type="match status" value="1"/>
</dbReference>
<evidence type="ECO:0000256" key="1">
    <source>
        <dbReference type="ARBA" id="ARBA00023002"/>
    </source>
</evidence>
<feature type="domain" description="Pyridoxamine 5'-phosphate oxidase N-terminal" evidence="3">
    <location>
        <begin position="1"/>
        <end position="162"/>
    </location>
</feature>
<dbReference type="STRING" id="1227488.C477_06901"/>
<accession>M0CA13</accession>
<feature type="compositionally biased region" description="Basic and acidic residues" evidence="2">
    <location>
        <begin position="117"/>
        <end position="126"/>
    </location>
</feature>
<evidence type="ECO:0000256" key="2">
    <source>
        <dbReference type="SAM" id="MobiDB-lite"/>
    </source>
</evidence>
<dbReference type="InterPro" id="IPR052019">
    <property type="entry name" value="F420H2_bilvrd_red/Heme_oxyg"/>
</dbReference>
<dbReference type="SUPFAM" id="SSF50475">
    <property type="entry name" value="FMN-binding split barrel"/>
    <property type="match status" value="1"/>
</dbReference>
<dbReference type="OrthoDB" id="4669at2157"/>
<name>M0CA13_9EURY</name>
<dbReference type="RefSeq" id="WP_008893699.1">
    <property type="nucleotide sequence ID" value="NZ_AOIS01000027.1"/>
</dbReference>
<evidence type="ECO:0000313" key="5">
    <source>
        <dbReference type="Proteomes" id="UP000011657"/>
    </source>
</evidence>
<evidence type="ECO:0000259" key="3">
    <source>
        <dbReference type="Pfam" id="PF01243"/>
    </source>
</evidence>